<dbReference type="Proteomes" id="UP001530315">
    <property type="component" value="Unassembled WGS sequence"/>
</dbReference>
<reference evidence="3 4" key="1">
    <citation type="submission" date="2024-10" db="EMBL/GenBank/DDBJ databases">
        <title>Updated reference genomes for cyclostephanoid diatoms.</title>
        <authorList>
            <person name="Roberts W.R."/>
            <person name="Alverson A.J."/>
        </authorList>
    </citation>
    <scope>NUCLEOTIDE SEQUENCE [LARGE SCALE GENOMIC DNA]</scope>
    <source>
        <strain evidence="3 4">AJA276-08</strain>
    </source>
</reference>
<feature type="region of interest" description="Disordered" evidence="1">
    <location>
        <begin position="286"/>
        <end position="314"/>
    </location>
</feature>
<name>A0ABD3NWE1_9STRA</name>
<feature type="transmembrane region" description="Helical" evidence="2">
    <location>
        <begin position="106"/>
        <end position="123"/>
    </location>
</feature>
<gene>
    <name evidence="3" type="ORF">ACHAW5_009784</name>
</gene>
<organism evidence="3 4">
    <name type="scientific">Stephanodiscus triporus</name>
    <dbReference type="NCBI Taxonomy" id="2934178"/>
    <lineage>
        <taxon>Eukaryota</taxon>
        <taxon>Sar</taxon>
        <taxon>Stramenopiles</taxon>
        <taxon>Ochrophyta</taxon>
        <taxon>Bacillariophyta</taxon>
        <taxon>Coscinodiscophyceae</taxon>
        <taxon>Thalassiosirophycidae</taxon>
        <taxon>Stephanodiscales</taxon>
        <taxon>Stephanodiscaceae</taxon>
        <taxon>Stephanodiscus</taxon>
    </lineage>
</organism>
<proteinExistence type="predicted"/>
<dbReference type="EMBL" id="JALLAZ020001125">
    <property type="protein sequence ID" value="KAL3780220.1"/>
    <property type="molecule type" value="Genomic_DNA"/>
</dbReference>
<protein>
    <submittedName>
        <fullName evidence="3">Uncharacterized protein</fullName>
    </submittedName>
</protein>
<feature type="region of interest" description="Disordered" evidence="1">
    <location>
        <begin position="40"/>
        <end position="60"/>
    </location>
</feature>
<sequence>MIIRHAAKTLFGRGNLSYGTALPVSVATGSRGGGVQRMLASSSKAPPQVRSTTQTKDVSQGAIEKSERLHAELTEMIAAQKARQLEELQRPFGSNFVSFVKASKPQIVNIFFAFVCVILAYQIHGMRAGIRKLQAAQEEKDADIDRLRNILANLSEGTTGSRESNSNDDSFAARLAQKCANVVRNIFQDSERRVGYSWILGKKLASGDSLELDNLCDQLQPVILSELHAAVGDAAFTPDELKERRVAALKVANDIDGNQSSNGVGKLNAPMGDLMEILEEVHNQDLIDGRNDDGGDDDGGNNTSTRVRRTRYAI</sequence>
<evidence type="ECO:0000256" key="1">
    <source>
        <dbReference type="SAM" id="MobiDB-lite"/>
    </source>
</evidence>
<keyword evidence="2" id="KW-0812">Transmembrane</keyword>
<comment type="caution">
    <text evidence="3">The sequence shown here is derived from an EMBL/GenBank/DDBJ whole genome shotgun (WGS) entry which is preliminary data.</text>
</comment>
<accession>A0ABD3NWE1</accession>
<feature type="compositionally biased region" description="Polar residues" evidence="1">
    <location>
        <begin position="40"/>
        <end position="58"/>
    </location>
</feature>
<evidence type="ECO:0000256" key="2">
    <source>
        <dbReference type="SAM" id="Phobius"/>
    </source>
</evidence>
<evidence type="ECO:0000313" key="3">
    <source>
        <dbReference type="EMBL" id="KAL3780220.1"/>
    </source>
</evidence>
<keyword evidence="2" id="KW-1133">Transmembrane helix</keyword>
<evidence type="ECO:0000313" key="4">
    <source>
        <dbReference type="Proteomes" id="UP001530315"/>
    </source>
</evidence>
<keyword evidence="4" id="KW-1185">Reference proteome</keyword>
<keyword evidence="2" id="KW-0472">Membrane</keyword>
<dbReference type="AlphaFoldDB" id="A0ABD3NWE1"/>